<evidence type="ECO:0000313" key="2">
    <source>
        <dbReference type="EMBL" id="ETW76537.1"/>
    </source>
</evidence>
<accession>W4JSJ6</accession>
<keyword evidence="1" id="KW-1133">Transmembrane helix</keyword>
<dbReference type="Proteomes" id="UP000030671">
    <property type="component" value="Unassembled WGS sequence"/>
</dbReference>
<protein>
    <submittedName>
        <fullName evidence="2">Uncharacterized protein</fullName>
    </submittedName>
</protein>
<keyword evidence="3" id="KW-1185">Reference proteome</keyword>
<dbReference type="InParanoid" id="W4JSJ6"/>
<sequence>MVCDLTQFYTIAWLSKSYIYYFFFIGSSIPVPATNTWIIYYKHSGFGHH</sequence>
<dbReference type="RefSeq" id="XP_009551428.1">
    <property type="nucleotide sequence ID" value="XM_009553133.1"/>
</dbReference>
<feature type="transmembrane region" description="Helical" evidence="1">
    <location>
        <begin position="18"/>
        <end position="40"/>
    </location>
</feature>
<gene>
    <name evidence="2" type="ORF">HETIRDRAFT_421979</name>
</gene>
<organism evidence="2 3">
    <name type="scientific">Heterobasidion irregulare (strain TC 32-1)</name>
    <dbReference type="NCBI Taxonomy" id="747525"/>
    <lineage>
        <taxon>Eukaryota</taxon>
        <taxon>Fungi</taxon>
        <taxon>Dikarya</taxon>
        <taxon>Basidiomycota</taxon>
        <taxon>Agaricomycotina</taxon>
        <taxon>Agaricomycetes</taxon>
        <taxon>Russulales</taxon>
        <taxon>Bondarzewiaceae</taxon>
        <taxon>Heterobasidion</taxon>
        <taxon>Heterobasidion annosum species complex</taxon>
    </lineage>
</organism>
<keyword evidence="1" id="KW-0472">Membrane</keyword>
<reference evidence="2 3" key="1">
    <citation type="journal article" date="2012" name="New Phytol.">
        <title>Insight into trade-off between wood decay and parasitism from the genome of a fungal forest pathogen.</title>
        <authorList>
            <person name="Olson A."/>
            <person name="Aerts A."/>
            <person name="Asiegbu F."/>
            <person name="Belbahri L."/>
            <person name="Bouzid O."/>
            <person name="Broberg A."/>
            <person name="Canback B."/>
            <person name="Coutinho P.M."/>
            <person name="Cullen D."/>
            <person name="Dalman K."/>
            <person name="Deflorio G."/>
            <person name="van Diepen L.T."/>
            <person name="Dunand C."/>
            <person name="Duplessis S."/>
            <person name="Durling M."/>
            <person name="Gonthier P."/>
            <person name="Grimwood J."/>
            <person name="Fossdal C.G."/>
            <person name="Hansson D."/>
            <person name="Henrissat B."/>
            <person name="Hietala A."/>
            <person name="Himmelstrand K."/>
            <person name="Hoffmeister D."/>
            <person name="Hogberg N."/>
            <person name="James T.Y."/>
            <person name="Karlsson M."/>
            <person name="Kohler A."/>
            <person name="Kues U."/>
            <person name="Lee Y.H."/>
            <person name="Lin Y.C."/>
            <person name="Lind M."/>
            <person name="Lindquist E."/>
            <person name="Lombard V."/>
            <person name="Lucas S."/>
            <person name="Lunden K."/>
            <person name="Morin E."/>
            <person name="Murat C."/>
            <person name="Park J."/>
            <person name="Raffaello T."/>
            <person name="Rouze P."/>
            <person name="Salamov A."/>
            <person name="Schmutz J."/>
            <person name="Solheim H."/>
            <person name="Stahlberg J."/>
            <person name="Velez H."/>
            <person name="de Vries R.P."/>
            <person name="Wiebenga A."/>
            <person name="Woodward S."/>
            <person name="Yakovlev I."/>
            <person name="Garbelotto M."/>
            <person name="Martin F."/>
            <person name="Grigoriev I.V."/>
            <person name="Stenlid J."/>
        </authorList>
    </citation>
    <scope>NUCLEOTIDE SEQUENCE [LARGE SCALE GENOMIC DNA]</scope>
    <source>
        <strain evidence="2 3">TC 32-1</strain>
    </source>
</reference>
<dbReference type="HOGENOM" id="CLU_3143263_0_0_1"/>
<dbReference type="GeneID" id="20673767"/>
<name>W4JSJ6_HETIT</name>
<keyword evidence="1" id="KW-0812">Transmembrane</keyword>
<evidence type="ECO:0000256" key="1">
    <source>
        <dbReference type="SAM" id="Phobius"/>
    </source>
</evidence>
<dbReference type="KEGG" id="hir:HETIRDRAFT_421979"/>
<dbReference type="EMBL" id="KI925464">
    <property type="protein sequence ID" value="ETW76537.1"/>
    <property type="molecule type" value="Genomic_DNA"/>
</dbReference>
<proteinExistence type="predicted"/>
<dbReference type="AlphaFoldDB" id="W4JSJ6"/>
<evidence type="ECO:0000313" key="3">
    <source>
        <dbReference type="Proteomes" id="UP000030671"/>
    </source>
</evidence>